<dbReference type="CDD" id="cd05797">
    <property type="entry name" value="Ribosomal_L10"/>
    <property type="match status" value="1"/>
</dbReference>
<evidence type="ECO:0000256" key="5">
    <source>
        <dbReference type="HAMAP-Rule" id="MF_00362"/>
    </source>
</evidence>
<dbReference type="Proteomes" id="UP000230603">
    <property type="component" value="Unassembled WGS sequence"/>
</dbReference>
<evidence type="ECO:0000256" key="1">
    <source>
        <dbReference type="ARBA" id="ARBA00008889"/>
    </source>
</evidence>
<reference evidence="7" key="1">
    <citation type="submission" date="2017-09" db="EMBL/GenBank/DDBJ databases">
        <title>Depth-based differentiation of microbial function through sediment-hosted aquifers and enrichment of novel symbionts in the deep terrestrial subsurface.</title>
        <authorList>
            <person name="Probst A.J."/>
            <person name="Ladd B."/>
            <person name="Jarett J.K."/>
            <person name="Geller-Mcgrath D.E."/>
            <person name="Sieber C.M.K."/>
            <person name="Emerson J.B."/>
            <person name="Anantharaman K."/>
            <person name="Thomas B.C."/>
            <person name="Malmstrom R."/>
            <person name="Stieglmeier M."/>
            <person name="Klingl A."/>
            <person name="Woyke T."/>
            <person name="Ryan C.M."/>
            <person name="Banfield J.F."/>
        </authorList>
    </citation>
    <scope>NUCLEOTIDE SEQUENCE [LARGE SCALE GENOMIC DNA]</scope>
</reference>
<evidence type="ECO:0000256" key="4">
    <source>
        <dbReference type="ARBA" id="ARBA00035202"/>
    </source>
</evidence>
<dbReference type="GO" id="GO:0006412">
    <property type="term" value="P:translation"/>
    <property type="evidence" value="ECO:0007669"/>
    <property type="project" value="UniProtKB-UniRule"/>
</dbReference>
<dbReference type="EMBL" id="PFEP01000030">
    <property type="protein sequence ID" value="PJE72969.1"/>
    <property type="molecule type" value="Genomic_DNA"/>
</dbReference>
<keyword evidence="5" id="KW-0694">RNA-binding</keyword>
<dbReference type="AlphaFoldDB" id="A0A2M8L8L8"/>
<organism evidence="6 7">
    <name type="scientific">Candidatus Tagabacteria bacterium CG10_big_fil_rev_8_21_14_0_10_40_13</name>
    <dbReference type="NCBI Taxonomy" id="1975022"/>
    <lineage>
        <taxon>Bacteria</taxon>
        <taxon>Candidatus Tagaibacteriota</taxon>
    </lineage>
</organism>
<sequence length="170" mass="18418">MALTREKKEQVLGELKDGLKSSGIVIFVNFHGLNTVLAHQLRVLLRELGARYLVAKKTLIKKALDELGISGEMPQLEGEAALVFGGVEVTAPAKSVSKFIKEHPEISFLGGVLEGAYITKAAVSGLAAIPSRDELIAQFIYVINAPRQKMVGVLQAPIRDFISVLGQIKR</sequence>
<dbReference type="SUPFAM" id="SSF160369">
    <property type="entry name" value="Ribosomal protein L10-like"/>
    <property type="match status" value="1"/>
</dbReference>
<dbReference type="Gene3D" id="3.30.70.1730">
    <property type="match status" value="1"/>
</dbReference>
<keyword evidence="3 5" id="KW-0687">Ribonucleoprotein</keyword>
<evidence type="ECO:0000256" key="3">
    <source>
        <dbReference type="ARBA" id="ARBA00023274"/>
    </source>
</evidence>
<proteinExistence type="inferred from homology"/>
<protein>
    <recommendedName>
        <fullName evidence="4 5">Large ribosomal subunit protein uL10</fullName>
    </recommendedName>
</protein>
<evidence type="ECO:0000313" key="6">
    <source>
        <dbReference type="EMBL" id="PJE72969.1"/>
    </source>
</evidence>
<dbReference type="InterPro" id="IPR047865">
    <property type="entry name" value="Ribosomal_uL10_bac_type"/>
</dbReference>
<comment type="caution">
    <text evidence="6">The sequence shown here is derived from an EMBL/GenBank/DDBJ whole genome shotgun (WGS) entry which is preliminary data.</text>
</comment>
<dbReference type="PANTHER" id="PTHR11560">
    <property type="entry name" value="39S RIBOSOMAL PROTEIN L10, MITOCHONDRIAL"/>
    <property type="match status" value="1"/>
</dbReference>
<dbReference type="Pfam" id="PF00466">
    <property type="entry name" value="Ribosomal_L10"/>
    <property type="match status" value="1"/>
</dbReference>
<comment type="function">
    <text evidence="5">Forms part of the ribosomal stalk, playing a central role in the interaction of the ribosome with GTP-bound translation factors.</text>
</comment>
<dbReference type="InterPro" id="IPR001790">
    <property type="entry name" value="Ribosomal_uL10"/>
</dbReference>
<gene>
    <name evidence="5 6" type="primary">rplJ</name>
    <name evidence="6" type="ORF">COV00_02095</name>
</gene>
<dbReference type="GO" id="GO:0070180">
    <property type="term" value="F:large ribosomal subunit rRNA binding"/>
    <property type="evidence" value="ECO:0007669"/>
    <property type="project" value="UniProtKB-UniRule"/>
</dbReference>
<comment type="similarity">
    <text evidence="1 5">Belongs to the universal ribosomal protein uL10 family.</text>
</comment>
<name>A0A2M8L8L8_9BACT</name>
<dbReference type="InterPro" id="IPR043141">
    <property type="entry name" value="Ribosomal_uL10-like_sf"/>
</dbReference>
<comment type="subunit">
    <text evidence="5">Part of the ribosomal stalk of the 50S ribosomal subunit. The N-terminus interacts with L11 and the large rRNA to form the base of the stalk. The C-terminus forms an elongated spine to which L12 dimers bind in a sequential fashion forming a multimeric L10(L12)X complex.</text>
</comment>
<evidence type="ECO:0000256" key="2">
    <source>
        <dbReference type="ARBA" id="ARBA00022980"/>
    </source>
</evidence>
<dbReference type="InterPro" id="IPR022973">
    <property type="entry name" value="Ribosomal_uL10_bac"/>
</dbReference>
<evidence type="ECO:0000313" key="7">
    <source>
        <dbReference type="Proteomes" id="UP000230603"/>
    </source>
</evidence>
<dbReference type="GO" id="GO:1990904">
    <property type="term" value="C:ribonucleoprotein complex"/>
    <property type="evidence" value="ECO:0007669"/>
    <property type="project" value="UniProtKB-KW"/>
</dbReference>
<dbReference type="GO" id="GO:0005840">
    <property type="term" value="C:ribosome"/>
    <property type="evidence" value="ECO:0007669"/>
    <property type="project" value="UniProtKB-KW"/>
</dbReference>
<dbReference type="Gene3D" id="6.10.250.290">
    <property type="match status" value="1"/>
</dbReference>
<keyword evidence="2 5" id="KW-0689">Ribosomal protein</keyword>
<keyword evidence="5" id="KW-0699">rRNA-binding</keyword>
<dbReference type="NCBIfam" id="NF000955">
    <property type="entry name" value="PRK00099.1-1"/>
    <property type="match status" value="1"/>
</dbReference>
<dbReference type="HAMAP" id="MF_00362">
    <property type="entry name" value="Ribosomal_uL10"/>
    <property type="match status" value="1"/>
</dbReference>
<accession>A0A2M8L8L8</accession>